<comment type="similarity">
    <text evidence="2">Belongs to the N-Me-Phe pilin family.</text>
</comment>
<sequence>MESIMNKAIHPLGLAVVFALAPTVYAGDVPDIEKGKKQIEEATAFMGQQTEIIESKFRYSDDMPADNAAAGLEIAEDLYNKYIREIKVGETLFGDKMPGAVTATFYNDAPNVTGLRGRKMTLIPLNGRYKGCVSNIEQQYFPEDIDCAYITNSKEFESYPGQMLIKEQAAEALNLAGGQKAAVVETYAYRETWPQDNKEAGVADAFDIRGKYVKEVRIGVNLSERKQPGVITATLYNEEPVARELRGKKLSLEPRKEGNAYRWSCVSDIDSQYLPLSCRQIDK</sequence>
<evidence type="ECO:0000256" key="2">
    <source>
        <dbReference type="ARBA" id="ARBA00005233"/>
    </source>
</evidence>
<accession>G9ZG69</accession>
<dbReference type="Pfam" id="PF00114">
    <property type="entry name" value="Pilin"/>
    <property type="match status" value="1"/>
</dbReference>
<dbReference type="InterPro" id="IPR001082">
    <property type="entry name" value="Pilin"/>
</dbReference>
<dbReference type="PATRIC" id="fig|797473.3.peg.1412"/>
<dbReference type="GO" id="GO:0009289">
    <property type="term" value="C:pilus"/>
    <property type="evidence" value="ECO:0007669"/>
    <property type="project" value="InterPro"/>
</dbReference>
<dbReference type="EMBL" id="AGCM01000101">
    <property type="protein sequence ID" value="EHM53384.1"/>
    <property type="molecule type" value="Genomic_DNA"/>
</dbReference>
<evidence type="ECO:0000256" key="3">
    <source>
        <dbReference type="SAM" id="SignalP"/>
    </source>
</evidence>
<dbReference type="GO" id="GO:0016020">
    <property type="term" value="C:membrane"/>
    <property type="evidence" value="ECO:0007669"/>
    <property type="project" value="UniProtKB-SubCell"/>
</dbReference>
<comment type="caution">
    <text evidence="4">The sequence shown here is derived from an EMBL/GenBank/DDBJ whole genome shotgun (WGS) entry which is preliminary data.</text>
</comment>
<evidence type="ECO:0000313" key="4">
    <source>
        <dbReference type="EMBL" id="EHM53384.1"/>
    </source>
</evidence>
<comment type="subcellular location">
    <subcellularLocation>
        <location evidence="1">Membrane</location>
        <topology evidence="1">Single-pass membrane protein</topology>
    </subcellularLocation>
</comment>
<dbReference type="STRING" id="797473.HMPREF9080_01742"/>
<dbReference type="HOGENOM" id="CLU_982423_0_0_6"/>
<proteinExistence type="inferred from homology"/>
<gene>
    <name evidence="4" type="ORF">HMPREF9080_01742</name>
</gene>
<evidence type="ECO:0000313" key="5">
    <source>
        <dbReference type="Proteomes" id="UP000004750"/>
    </source>
</evidence>
<organism evidence="4 5">
    <name type="scientific">Cardiobacterium valvarum F0432</name>
    <dbReference type="NCBI Taxonomy" id="797473"/>
    <lineage>
        <taxon>Bacteria</taxon>
        <taxon>Pseudomonadati</taxon>
        <taxon>Pseudomonadota</taxon>
        <taxon>Gammaproteobacteria</taxon>
        <taxon>Cardiobacteriales</taxon>
        <taxon>Cardiobacteriaceae</taxon>
        <taxon>Cardiobacterium</taxon>
    </lineage>
</organism>
<keyword evidence="3" id="KW-0732">Signal</keyword>
<protein>
    <submittedName>
        <fullName evidence="4">Pilin</fullName>
    </submittedName>
</protein>
<dbReference type="InterPro" id="IPR045584">
    <property type="entry name" value="Pilin-like"/>
</dbReference>
<dbReference type="GO" id="GO:0007155">
    <property type="term" value="P:cell adhesion"/>
    <property type="evidence" value="ECO:0007669"/>
    <property type="project" value="InterPro"/>
</dbReference>
<dbReference type="Gene3D" id="3.30.700.10">
    <property type="entry name" value="Glycoprotein, Type 4 Pilin"/>
    <property type="match status" value="2"/>
</dbReference>
<feature type="signal peptide" evidence="3">
    <location>
        <begin position="1"/>
        <end position="26"/>
    </location>
</feature>
<reference evidence="4 5" key="1">
    <citation type="submission" date="2011-08" db="EMBL/GenBank/DDBJ databases">
        <authorList>
            <person name="Weinstock G."/>
            <person name="Sodergren E."/>
            <person name="Clifton S."/>
            <person name="Fulton L."/>
            <person name="Fulton B."/>
            <person name="Courtney L."/>
            <person name="Fronick C."/>
            <person name="Harrison M."/>
            <person name="Strong C."/>
            <person name="Farmer C."/>
            <person name="Delahaunty K."/>
            <person name="Markovic C."/>
            <person name="Hall O."/>
            <person name="Minx P."/>
            <person name="Tomlinson C."/>
            <person name="Mitreva M."/>
            <person name="Hou S."/>
            <person name="Chen J."/>
            <person name="Wollam A."/>
            <person name="Pepin K.H."/>
            <person name="Johnson M."/>
            <person name="Bhonagiri V."/>
            <person name="Zhang X."/>
            <person name="Suruliraj S."/>
            <person name="Warren W."/>
            <person name="Chinwalla A."/>
            <person name="Mardis E.R."/>
            <person name="Wilson R.K."/>
        </authorList>
    </citation>
    <scope>NUCLEOTIDE SEQUENCE [LARGE SCALE GENOMIC DNA]</scope>
    <source>
        <strain evidence="4 5">F0432</strain>
    </source>
</reference>
<dbReference type="Proteomes" id="UP000004750">
    <property type="component" value="Unassembled WGS sequence"/>
</dbReference>
<evidence type="ECO:0000256" key="1">
    <source>
        <dbReference type="ARBA" id="ARBA00004167"/>
    </source>
</evidence>
<name>G9ZG69_9GAMM</name>
<feature type="chain" id="PRO_5003529960" evidence="3">
    <location>
        <begin position="27"/>
        <end position="283"/>
    </location>
</feature>
<dbReference type="AlphaFoldDB" id="G9ZG69"/>
<dbReference type="SUPFAM" id="SSF54523">
    <property type="entry name" value="Pili subunits"/>
    <property type="match status" value="1"/>
</dbReference>